<dbReference type="EMBL" id="CP123443">
    <property type="protein sequence ID" value="WGK69206.1"/>
    <property type="molecule type" value="Genomic_DNA"/>
</dbReference>
<sequence length="185" mass="21517">MGEKLVSGDRFPLIQLRAADNVIFNPSLYFGKRIFYSFFRFTGCPACNLYFNQIQAKKRDFEANNIILVGLFEMELEVLKDVLPNKNKDYWGIFLADPIGKYYDQCGLERSSLKLNINVLNRQFHQTMHSGKEVMLEGVNNRHRNDADGKKNRMPAQFLVDKKRKVLVSHYGKSIFDRMPLSDII</sequence>
<dbReference type="InterPro" id="IPR036249">
    <property type="entry name" value="Thioredoxin-like_sf"/>
</dbReference>
<dbReference type="Proteomes" id="UP001228690">
    <property type="component" value="Chromosome"/>
</dbReference>
<protein>
    <submittedName>
        <fullName evidence="1">Redoxin domain-containing protein</fullName>
    </submittedName>
</protein>
<dbReference type="SUPFAM" id="SSF52833">
    <property type="entry name" value="Thioredoxin-like"/>
    <property type="match status" value="1"/>
</dbReference>
<gene>
    <name evidence="1" type="ORF">P0082_12125</name>
</gene>
<reference evidence="1 2" key="1">
    <citation type="submission" date="2023-04" db="EMBL/GenBank/DDBJ databases">
        <title>Spirochaete genome identified in red abalone sample constitutes a novel genus.</title>
        <authorList>
            <person name="Sharma S.P."/>
            <person name="Purcell C.M."/>
            <person name="Hyde J.R."/>
            <person name="Severin A.J."/>
        </authorList>
    </citation>
    <scope>NUCLEOTIDE SEQUENCE [LARGE SCALE GENOMIC DNA]</scope>
    <source>
        <strain evidence="1 2">SP-2023</strain>
    </source>
</reference>
<evidence type="ECO:0000313" key="2">
    <source>
        <dbReference type="Proteomes" id="UP001228690"/>
    </source>
</evidence>
<evidence type="ECO:0000313" key="1">
    <source>
        <dbReference type="EMBL" id="WGK69206.1"/>
    </source>
</evidence>
<accession>A0ABY8MH70</accession>
<proteinExistence type="predicted"/>
<name>A0ABY8MH70_9SPIO</name>
<dbReference type="Gene3D" id="3.40.30.10">
    <property type="entry name" value="Glutaredoxin"/>
    <property type="match status" value="1"/>
</dbReference>
<keyword evidence="2" id="KW-1185">Reference proteome</keyword>
<organism evidence="1 2">
    <name type="scientific">Candidatus Haliotispira prima</name>
    <dbReference type="NCBI Taxonomy" id="3034016"/>
    <lineage>
        <taxon>Bacteria</taxon>
        <taxon>Pseudomonadati</taxon>
        <taxon>Spirochaetota</taxon>
        <taxon>Spirochaetia</taxon>
        <taxon>Spirochaetales</taxon>
        <taxon>Spirochaetaceae</taxon>
        <taxon>Candidatus Haliotispira</taxon>
    </lineage>
</organism>
<dbReference type="RefSeq" id="WP_326927394.1">
    <property type="nucleotide sequence ID" value="NZ_CP123443.1"/>
</dbReference>